<evidence type="ECO:0000313" key="5">
    <source>
        <dbReference type="Proteomes" id="UP001527866"/>
    </source>
</evidence>
<gene>
    <name evidence="4" type="ORF">O4J56_10585</name>
</gene>
<proteinExistence type="predicted"/>
<dbReference type="InterPro" id="IPR010427">
    <property type="entry name" value="DUF1023"/>
</dbReference>
<dbReference type="InterPro" id="IPR029058">
    <property type="entry name" value="AB_hydrolase_fold"/>
</dbReference>
<reference evidence="4 5" key="1">
    <citation type="submission" date="2023-01" db="EMBL/GenBank/DDBJ databases">
        <title>Draft genome sequence of Nocardiopsis sp. RSe5-2 isolated from halophytes.</title>
        <authorList>
            <person name="Duangmal K."/>
            <person name="Chantavorakit T."/>
        </authorList>
    </citation>
    <scope>NUCLEOTIDE SEQUENCE [LARGE SCALE GENOMIC DNA]</scope>
    <source>
        <strain evidence="4 5">RSe5-2</strain>
    </source>
</reference>
<accession>A0ABT4U2A1</accession>
<feature type="domain" description="DUF1023" evidence="3">
    <location>
        <begin position="236"/>
        <end position="404"/>
    </location>
</feature>
<keyword evidence="4" id="KW-0378">Hydrolase</keyword>
<feature type="compositionally biased region" description="Acidic residues" evidence="1">
    <location>
        <begin position="118"/>
        <end position="128"/>
    </location>
</feature>
<dbReference type="GO" id="GO:0016787">
    <property type="term" value="F:hydrolase activity"/>
    <property type="evidence" value="ECO:0007669"/>
    <property type="project" value="UniProtKB-KW"/>
</dbReference>
<organism evidence="4 5">
    <name type="scientific">Nocardiopsis endophytica</name>
    <dbReference type="NCBI Taxonomy" id="3018445"/>
    <lineage>
        <taxon>Bacteria</taxon>
        <taxon>Bacillati</taxon>
        <taxon>Actinomycetota</taxon>
        <taxon>Actinomycetes</taxon>
        <taxon>Streptosporangiales</taxon>
        <taxon>Nocardiopsidaceae</taxon>
        <taxon>Nocardiopsis</taxon>
    </lineage>
</organism>
<dbReference type="EMBL" id="JAQFWQ010000023">
    <property type="protein sequence ID" value="MDA2811083.1"/>
    <property type="molecule type" value="Genomic_DNA"/>
</dbReference>
<keyword evidence="5" id="KW-1185">Reference proteome</keyword>
<dbReference type="SUPFAM" id="SSF53474">
    <property type="entry name" value="alpha/beta-Hydrolases"/>
    <property type="match status" value="1"/>
</dbReference>
<keyword evidence="2" id="KW-0812">Transmembrane</keyword>
<sequence length="455" mass="49121">MPKGDRGASFIEYGATVLLVAGIIGAVLLADVPARVEGLISHGVECVAEPRTEACEGGGGGSDDGTGGPRSADPPTGESAPQDSGEPSGTEEQTPTQVQPVAFDRLDDWFGDWFGGDDGPDLAPDPETEPDRVHDWWEGLSRAEREEVMDEEPQHIRNLDGVPADVRDELNREFLDEEIERMLKEEGVNADEVLDYDLDQVQDGAPGAPSLELWEMAKLQRTVNQEGSDHHILALDPEEGRSIVSAGDPDTEDNVATLVPGTGTEWTAINGQLGRAENIRNAAARFDEEADHAVVSWIGYDTPNYVQAPWGGKADDGKDDLQDFQYGLRVTHEGDASNNTLIGHSYGSVVVGHAARHDSGVDVDNIILVGSPGVGGPVEDMNFGGDIEDIHIAMSDEDWINKSPLKGFHDYDGLDHPDVSRIRTGDDTGHSDYFRRENGRDSLELRQFGRIVAGG</sequence>
<dbReference type="Gene3D" id="3.40.50.1820">
    <property type="entry name" value="alpha/beta hydrolase"/>
    <property type="match status" value="1"/>
</dbReference>
<feature type="transmembrane region" description="Helical" evidence="2">
    <location>
        <begin position="12"/>
        <end position="30"/>
    </location>
</feature>
<dbReference type="RefSeq" id="WP_270685548.1">
    <property type="nucleotide sequence ID" value="NZ_JAQFWQ010000023.1"/>
</dbReference>
<evidence type="ECO:0000313" key="4">
    <source>
        <dbReference type="EMBL" id="MDA2811083.1"/>
    </source>
</evidence>
<protein>
    <submittedName>
        <fullName evidence="4">Alpha/beta hydrolase</fullName>
    </submittedName>
</protein>
<dbReference type="Proteomes" id="UP001527866">
    <property type="component" value="Unassembled WGS sequence"/>
</dbReference>
<feature type="compositionally biased region" description="Gly residues" evidence="1">
    <location>
        <begin position="56"/>
        <end position="68"/>
    </location>
</feature>
<keyword evidence="2" id="KW-1133">Transmembrane helix</keyword>
<evidence type="ECO:0000256" key="1">
    <source>
        <dbReference type="SAM" id="MobiDB-lite"/>
    </source>
</evidence>
<evidence type="ECO:0000259" key="3">
    <source>
        <dbReference type="Pfam" id="PF06259"/>
    </source>
</evidence>
<name>A0ABT4U2A1_9ACTN</name>
<comment type="caution">
    <text evidence="4">The sequence shown here is derived from an EMBL/GenBank/DDBJ whole genome shotgun (WGS) entry which is preliminary data.</text>
</comment>
<evidence type="ECO:0000256" key="2">
    <source>
        <dbReference type="SAM" id="Phobius"/>
    </source>
</evidence>
<feature type="region of interest" description="Disordered" evidence="1">
    <location>
        <begin position="109"/>
        <end position="132"/>
    </location>
</feature>
<dbReference type="Pfam" id="PF06259">
    <property type="entry name" value="Abhydrolase_8"/>
    <property type="match status" value="1"/>
</dbReference>
<feature type="region of interest" description="Disordered" evidence="1">
    <location>
        <begin position="52"/>
        <end position="97"/>
    </location>
</feature>
<feature type="compositionally biased region" description="Polar residues" evidence="1">
    <location>
        <begin position="79"/>
        <end position="97"/>
    </location>
</feature>
<keyword evidence="2" id="KW-0472">Membrane</keyword>